<evidence type="ECO:0000313" key="2">
    <source>
        <dbReference type="Proteomes" id="UP001207294"/>
    </source>
</evidence>
<protein>
    <submittedName>
        <fullName evidence="1">Uncharacterized protein</fullName>
    </submittedName>
</protein>
<dbReference type="Proteomes" id="UP001207294">
    <property type="component" value="Unassembled WGS sequence"/>
</dbReference>
<evidence type="ECO:0000313" key="1">
    <source>
        <dbReference type="EMBL" id="MCV4378799.1"/>
    </source>
</evidence>
<keyword evidence="2" id="KW-1185">Reference proteome</keyword>
<comment type="caution">
    <text evidence="1">The sequence shown here is derived from an EMBL/GenBank/DDBJ whole genome shotgun (WGS) entry which is preliminary data.</text>
</comment>
<proteinExistence type="predicted"/>
<dbReference type="RefSeq" id="WP_200978590.1">
    <property type="nucleotide sequence ID" value="NZ_JAFGZD010000021.1"/>
</dbReference>
<sequence length="270" mass="29517">MKTETVIDDTASLNYIENCELASCTHSLAEHTEAMSARLRSGDQPVVPVAPKGAVVGGSVVAFTEGVSRQNKEDVMDSFLFATLVANKAFNPESQTQLWYGKYNEVLAKLGWLSVNWSYARYRTTRQSFTMDQVGLEIIGSAIAAAALPGPASAAMLKVAGDAIAALKAKDKPLRLFEHQSKTHKGGSFRIAACSESSDGFVNVALGAVSFNTEINVTNVLFWEWNNSDVSTYQGQNNLVLNSTVYQRHRELVRERLGNNAKDAIEEYEI</sequence>
<dbReference type="EMBL" id="JAOXML010000018">
    <property type="protein sequence ID" value="MCV4378799.1"/>
    <property type="molecule type" value="Genomic_DNA"/>
</dbReference>
<organism evidence="1 2">
    <name type="scientific">Pseudomonas capsici</name>
    <dbReference type="NCBI Taxonomy" id="2810614"/>
    <lineage>
        <taxon>Bacteria</taxon>
        <taxon>Pseudomonadati</taxon>
        <taxon>Pseudomonadota</taxon>
        <taxon>Gammaproteobacteria</taxon>
        <taxon>Pseudomonadales</taxon>
        <taxon>Pseudomonadaceae</taxon>
        <taxon>Pseudomonas</taxon>
    </lineage>
</organism>
<dbReference type="GeneID" id="93563628"/>
<gene>
    <name evidence="1" type="ORF">OH718_19540</name>
</gene>
<name>A0ABT3C138_9PSED</name>
<reference evidence="1 2" key="1">
    <citation type="submission" date="2022-10" db="EMBL/GenBank/DDBJ databases">
        <title>Characterization of Pseudomonas capsici strains from pepper and tomato in Georgia.</title>
        <authorList>
            <person name="Zhao M."/>
            <person name="Dutta B."/>
        </authorList>
    </citation>
    <scope>NUCLEOTIDE SEQUENCE [LARGE SCALE GENOMIC DNA]</scope>
    <source>
        <strain evidence="1 2">Pc20-5</strain>
    </source>
</reference>
<accession>A0ABT3C138</accession>